<dbReference type="OrthoDB" id="47059at2759"/>
<dbReference type="PANTHER" id="PTHR24016:SF0">
    <property type="entry name" value="CONSERVED OLIGOMERIC GOLGI COMPLEX SUBUNIT 4"/>
    <property type="match status" value="1"/>
</dbReference>
<evidence type="ECO:0000256" key="7">
    <source>
        <dbReference type="ARBA" id="ARBA00022927"/>
    </source>
</evidence>
<evidence type="ECO:0000256" key="2">
    <source>
        <dbReference type="ARBA" id="ARBA00004255"/>
    </source>
</evidence>
<dbReference type="InterPro" id="IPR048680">
    <property type="entry name" value="COG4_N"/>
</dbReference>
<protein>
    <recommendedName>
        <fullName evidence="5">Conserved oligomeric Golgi complex subunit 4</fullName>
    </recommendedName>
    <alternativeName>
        <fullName evidence="10">Component of oligomeric Golgi complex 4</fullName>
    </alternativeName>
</protein>
<accession>W8CBU5</accession>
<comment type="subcellular location">
    <subcellularLocation>
        <location evidence="2">Golgi apparatus membrane</location>
        <topology evidence="2">Peripheral membrane protein</topology>
        <orientation evidence="2">Cytoplasmic side</orientation>
    </subcellularLocation>
</comment>
<evidence type="ECO:0000259" key="11">
    <source>
        <dbReference type="SMART" id="SM00762"/>
    </source>
</evidence>
<dbReference type="InterPro" id="IPR013167">
    <property type="entry name" value="COG4_M"/>
</dbReference>
<reference evidence="13" key="1">
    <citation type="submission" date="2013-07" db="EMBL/GenBank/DDBJ databases">
        <authorList>
            <person name="Geib S."/>
        </authorList>
    </citation>
    <scope>NUCLEOTIDE SEQUENCE</scope>
</reference>
<evidence type="ECO:0000256" key="4">
    <source>
        <dbReference type="ARBA" id="ARBA00011166"/>
    </source>
</evidence>
<proteinExistence type="evidence at transcript level"/>
<dbReference type="GO" id="GO:0006890">
    <property type="term" value="P:retrograde vesicle-mediated transport, Golgi to endoplasmic reticulum"/>
    <property type="evidence" value="ECO:0007669"/>
    <property type="project" value="TreeGrafter"/>
</dbReference>
<sequence length="763" mass="86368">MATTTTIDVSTPESIQTTLRKIAEEENDIDTNLENLLSKQSLIESKMGAICYFLGTLNTVVADTKKLSTQISHTANLAESVSAKVRSVDLARSRASECQQRVHDLIDLQLCSQGVLKAIEEEDYEKGSALIGRFLSIDQNVLQRTAGDVGSSGSVTSVSDAVRTLENATEKMRKLVVIRFDEAVNKDDLASVERFLKLFPLLGIHYDGIEKFGKYICTKLAIKSEKELRTSLDIAKSENRLPVAFADTLTTLLENFARVIEVNKPIIEAHYGSGYLIILAILLQNECDSEVKNVVLEFNKNRRINDLIQQIKEYNRATGGNMPSLSQYQKQSVNADKPQPKDIDPIIVELTIMHSRVELYFRFLRRKVKLDIDASNVEDVEKERQTQRLNSLLNNSGLSRQMQELLSNYLLLERHFMEESVNKAITLDTFEVGQQCSSMVDDVFYILRKCIRRSLTTQSVNGLCAVINNTASCLYNFINALKVPLKNGYPSGYTDLAYSAIQSAVQHGKLQSSDSEKARSNFINRLNNADMSTEFLETLWETIEQDIKNTFPTLSVTEQRIVDSCISELRTVRDTLKACVNFGMTQLRSSAVKPRLNPWIDQFLNYSHILSEEELADYEAGETFIQTLIVQLDGFLSQFKNVLTPRNFDAFVSILATDTTARLERAIKKTSFNRLGGLILDQEIRALSSYLTGVTSWSVRDKMTRLTQIATILNLEKVDELTEYWGPENENETPSWRLTPQEVRILLALRIDFRMDDIKRIKL</sequence>
<dbReference type="Pfam" id="PF08318">
    <property type="entry name" value="COG4_m"/>
    <property type="match status" value="1"/>
</dbReference>
<dbReference type="FunFam" id="1.10.287.1060:FF:000014">
    <property type="entry name" value="conserved oligomeric Golgi complex subunit 4"/>
    <property type="match status" value="1"/>
</dbReference>
<dbReference type="Pfam" id="PF20662">
    <property type="entry name" value="COG4_C"/>
    <property type="match status" value="1"/>
</dbReference>
<comment type="function">
    <text evidence="1">Required for normal Golgi function.</text>
</comment>
<evidence type="ECO:0000256" key="10">
    <source>
        <dbReference type="ARBA" id="ARBA00031340"/>
    </source>
</evidence>
<dbReference type="InterPro" id="IPR048682">
    <property type="entry name" value="COG4"/>
</dbReference>
<comment type="similarity">
    <text evidence="3">Belongs to the COG4 family.</text>
</comment>
<evidence type="ECO:0000256" key="9">
    <source>
        <dbReference type="ARBA" id="ARBA00023136"/>
    </source>
</evidence>
<keyword evidence="8" id="KW-0333">Golgi apparatus</keyword>
<name>W8CBU5_CERCA</name>
<dbReference type="GO" id="GO:0007030">
    <property type="term" value="P:Golgi organization"/>
    <property type="evidence" value="ECO:0007669"/>
    <property type="project" value="TreeGrafter"/>
</dbReference>
<dbReference type="EMBL" id="CAJHJT010000001">
    <property type="protein sequence ID" value="CAD6994603.1"/>
    <property type="molecule type" value="Genomic_DNA"/>
</dbReference>
<reference evidence="13" key="2">
    <citation type="journal article" date="2014" name="BMC Genomics">
        <title>A genomic perspective to assessing quality of mass-reared SIT flies used in Mediterranean fruit fly (Ceratitis capitata) eradication in California.</title>
        <authorList>
            <person name="Calla B."/>
            <person name="Hall B."/>
            <person name="Hou S."/>
            <person name="Geib S.M."/>
        </authorList>
    </citation>
    <scope>NUCLEOTIDE SEQUENCE</scope>
</reference>
<dbReference type="InterPro" id="IPR048684">
    <property type="entry name" value="COG4_C"/>
</dbReference>
<dbReference type="AlphaFoldDB" id="W8CBU5"/>
<evidence type="ECO:0000256" key="5">
    <source>
        <dbReference type="ARBA" id="ARBA00020975"/>
    </source>
</evidence>
<dbReference type="GO" id="GO:0017119">
    <property type="term" value="C:Golgi transport complex"/>
    <property type="evidence" value="ECO:0007669"/>
    <property type="project" value="TreeGrafter"/>
</dbReference>
<evidence type="ECO:0000256" key="1">
    <source>
        <dbReference type="ARBA" id="ARBA00003627"/>
    </source>
</evidence>
<keyword evidence="14" id="KW-1185">Reference proteome</keyword>
<evidence type="ECO:0000313" key="14">
    <source>
        <dbReference type="Proteomes" id="UP000606786"/>
    </source>
</evidence>
<keyword evidence="9" id="KW-0472">Membrane</keyword>
<dbReference type="Proteomes" id="UP000606786">
    <property type="component" value="Unassembled WGS sequence"/>
</dbReference>
<evidence type="ECO:0000256" key="3">
    <source>
        <dbReference type="ARBA" id="ARBA00009215"/>
    </source>
</evidence>
<evidence type="ECO:0000313" key="13">
    <source>
        <dbReference type="EMBL" id="JAC02045.1"/>
    </source>
</evidence>
<evidence type="ECO:0000256" key="8">
    <source>
        <dbReference type="ARBA" id="ARBA00023034"/>
    </source>
</evidence>
<dbReference type="Gene3D" id="1.20.58.1970">
    <property type="match status" value="1"/>
</dbReference>
<comment type="subunit">
    <text evidence="4">Component of the conserved oligomeric Golgi complex which is composed of eight different subunits and is required for normal Golgi morphology and localization.</text>
</comment>
<organism evidence="13">
    <name type="scientific">Ceratitis capitata</name>
    <name type="common">Mediterranean fruit fly</name>
    <name type="synonym">Tephritis capitata</name>
    <dbReference type="NCBI Taxonomy" id="7213"/>
    <lineage>
        <taxon>Eukaryota</taxon>
        <taxon>Metazoa</taxon>
        <taxon>Ecdysozoa</taxon>
        <taxon>Arthropoda</taxon>
        <taxon>Hexapoda</taxon>
        <taxon>Insecta</taxon>
        <taxon>Pterygota</taxon>
        <taxon>Neoptera</taxon>
        <taxon>Endopterygota</taxon>
        <taxon>Diptera</taxon>
        <taxon>Brachycera</taxon>
        <taxon>Muscomorpha</taxon>
        <taxon>Tephritoidea</taxon>
        <taxon>Tephritidae</taxon>
        <taxon>Ceratitis</taxon>
        <taxon>Ceratitis</taxon>
    </lineage>
</organism>
<feature type="domain" description="COG4 transport protein middle alpha-helical bundle" evidence="11">
    <location>
        <begin position="165"/>
        <end position="486"/>
    </location>
</feature>
<gene>
    <name evidence="13" type="primary">COG4</name>
    <name evidence="12" type="ORF">CCAP1982_LOCUS3341</name>
</gene>
<dbReference type="FunFam" id="1.20.58.1970:FF:000002">
    <property type="entry name" value="Oligomeric Golgi complex subunit"/>
    <property type="match status" value="1"/>
</dbReference>
<dbReference type="Gene3D" id="1.10.287.1060">
    <property type="entry name" value="ESAT-6-like"/>
    <property type="match status" value="1"/>
</dbReference>
<keyword evidence="7" id="KW-0653">Protein transport</keyword>
<dbReference type="Pfam" id="PF20663">
    <property type="entry name" value="COG4_N"/>
    <property type="match status" value="1"/>
</dbReference>
<reference evidence="12" key="3">
    <citation type="submission" date="2020-11" db="EMBL/GenBank/DDBJ databases">
        <authorList>
            <person name="Whitehead M."/>
        </authorList>
    </citation>
    <scope>NUCLEOTIDE SEQUENCE</scope>
    <source>
        <strain evidence="12">EGII</strain>
    </source>
</reference>
<dbReference type="PANTHER" id="PTHR24016">
    <property type="entry name" value="CONSERVED OLIGOMERIC GOLGI COMPLEX SUBUNIT 4"/>
    <property type="match status" value="1"/>
</dbReference>
<dbReference type="GO" id="GO:0015031">
    <property type="term" value="P:protein transport"/>
    <property type="evidence" value="ECO:0007669"/>
    <property type="project" value="UniProtKB-KW"/>
</dbReference>
<keyword evidence="6" id="KW-0813">Transport</keyword>
<dbReference type="EMBL" id="GAMC01004511">
    <property type="protein sequence ID" value="JAC02045.1"/>
    <property type="molecule type" value="mRNA"/>
</dbReference>
<evidence type="ECO:0000256" key="6">
    <source>
        <dbReference type="ARBA" id="ARBA00022448"/>
    </source>
</evidence>
<dbReference type="SMART" id="SM00762">
    <property type="entry name" value="Cog4"/>
    <property type="match status" value="1"/>
</dbReference>
<dbReference type="GO" id="GO:0000139">
    <property type="term" value="C:Golgi membrane"/>
    <property type="evidence" value="ECO:0007669"/>
    <property type="project" value="UniProtKB-SubCell"/>
</dbReference>
<evidence type="ECO:0000313" key="12">
    <source>
        <dbReference type="EMBL" id="CAD6994603.1"/>
    </source>
</evidence>